<evidence type="ECO:0000256" key="2">
    <source>
        <dbReference type="SAM" id="SignalP"/>
    </source>
</evidence>
<keyword evidence="1" id="KW-1133">Transmembrane helix</keyword>
<dbReference type="PROSITE" id="PS50835">
    <property type="entry name" value="IG_LIKE"/>
    <property type="match status" value="1"/>
</dbReference>
<dbReference type="RefSeq" id="XP_052744396.1">
    <property type="nucleotide sequence ID" value="XM_052888436.1"/>
</dbReference>
<organism evidence="4 5">
    <name type="scientific">Bicyclus anynana</name>
    <name type="common">Squinting bush brown butterfly</name>
    <dbReference type="NCBI Taxonomy" id="110368"/>
    <lineage>
        <taxon>Eukaryota</taxon>
        <taxon>Metazoa</taxon>
        <taxon>Ecdysozoa</taxon>
        <taxon>Arthropoda</taxon>
        <taxon>Hexapoda</taxon>
        <taxon>Insecta</taxon>
        <taxon>Pterygota</taxon>
        <taxon>Neoptera</taxon>
        <taxon>Endopterygota</taxon>
        <taxon>Lepidoptera</taxon>
        <taxon>Glossata</taxon>
        <taxon>Ditrysia</taxon>
        <taxon>Papilionoidea</taxon>
        <taxon>Nymphalidae</taxon>
        <taxon>Satyrinae</taxon>
        <taxon>Satyrini</taxon>
        <taxon>Mycalesina</taxon>
        <taxon>Bicyclus</taxon>
    </lineage>
</organism>
<dbReference type="InterPro" id="IPR007110">
    <property type="entry name" value="Ig-like_dom"/>
</dbReference>
<feature type="transmembrane region" description="Helical" evidence="1">
    <location>
        <begin position="861"/>
        <end position="880"/>
    </location>
</feature>
<protein>
    <submittedName>
        <fullName evidence="5">Uncharacterized protein LOC112055455 isoform X1</fullName>
    </submittedName>
</protein>
<keyword evidence="2" id="KW-0732">Signal</keyword>
<feature type="domain" description="Ig-like" evidence="3">
    <location>
        <begin position="632"/>
        <end position="739"/>
    </location>
</feature>
<keyword evidence="1" id="KW-0812">Transmembrane</keyword>
<evidence type="ECO:0000259" key="3">
    <source>
        <dbReference type="PROSITE" id="PS50835"/>
    </source>
</evidence>
<dbReference type="InterPro" id="IPR003599">
    <property type="entry name" value="Ig_sub"/>
</dbReference>
<feature type="signal peptide" evidence="2">
    <location>
        <begin position="1"/>
        <end position="25"/>
    </location>
</feature>
<sequence length="920" mass="101703">MRSSITTVGISVCALLLAGFTAASSVNPSPSQQRTIGGYRMIYEVLTYDDVIVKCQLQTNRGFIVKFKPIDESSGKFYRIPDTQWSQCRIVIFIEKGDIGLWILSSEDIHGKTRSIKFEISFDGTSGITASSQVIQPPPKYTSVTAGQWLHAQVLTFNDEVVKCHLQTNEGTTVEFKPNDESSEKFQLQPDNDLSQCAVSIHLEIGDVGMWTLTSEDIDGRSRVQRYNVSIDIPDSSDKNERTVYYLDDKLITTTIDSNHIITIPDQDFGETTSCEIVGPDGIRNNVDALENTEVIAKDLSSACSVAIKVTTYAVGKWKLISKGDRFSVEIERILPFRIVVEKTVQPAAEVLDVREGMNMYITLRNSVPEQYRNTCKLLAPNGFAPSHYSRIFQETCGYKVLNVTTEHSGDWEISYGDVIKYRAIVRVNVHAVQNPNTIDLAWVIDRPTSVTIGPADAVYCRVRNPQGFEVYNGFGRCVMNVGRVSRSEHQGLWRLDVGMPGQVLTQEYVVNVIVRDAPNKPPVNTSVTVDPNDKHIITLSCGLASPSPVQTCKFRDPKGRILIATEGVGESRYSWHGTGVNYTSGLHQHDCGIRIVNATNSDVGIWRCAMDTDGDTYFGFLTVKGPWIRDPEIAAMYPTKPFLVADRFAVSGMEGDSVTMTCSIRAPIRYCYFRARNGTVFNVAPTNTHDVATYVGAGFDAGECGIRFLSLATSDSGYWSCHVGLLDLAAPEQRARLDVTIFDAMAVNQFLDRRENRLELEANVHNSRPLEYCRFVRIDGFGFTHENVPPGILDRSDLSIGYCSISIISPTNVEQHPWVIVAKVKGQEGEVSRVTDIAFTIPNPPGGGGGGGGVQFRVPGAWIIVMSIGMCMILLASFIGPKKNREWTYARASAIRNSFTKKKVEENANDPSKNTAVAA</sequence>
<gene>
    <name evidence="5" type="primary">LOC112055455</name>
</gene>
<dbReference type="GeneID" id="112055455"/>
<accession>A0ABM3LZ89</accession>
<dbReference type="SMART" id="SM00409">
    <property type="entry name" value="IG"/>
    <property type="match status" value="2"/>
</dbReference>
<reference evidence="5" key="1">
    <citation type="submission" date="2025-08" db="UniProtKB">
        <authorList>
            <consortium name="RefSeq"/>
        </authorList>
    </citation>
    <scope>IDENTIFICATION</scope>
</reference>
<keyword evidence="1" id="KW-0472">Membrane</keyword>
<evidence type="ECO:0000313" key="5">
    <source>
        <dbReference type="RefSeq" id="XP_052744396.1"/>
    </source>
</evidence>
<proteinExistence type="predicted"/>
<evidence type="ECO:0000256" key="1">
    <source>
        <dbReference type="SAM" id="Phobius"/>
    </source>
</evidence>
<keyword evidence="4" id="KW-1185">Reference proteome</keyword>
<evidence type="ECO:0000313" key="4">
    <source>
        <dbReference type="Proteomes" id="UP001652582"/>
    </source>
</evidence>
<name>A0ABM3LZ89_BICAN</name>
<feature type="chain" id="PRO_5046253716" evidence="2">
    <location>
        <begin position="26"/>
        <end position="920"/>
    </location>
</feature>
<dbReference type="Proteomes" id="UP001652582">
    <property type="component" value="Chromosome 22"/>
</dbReference>